<organism evidence="1 2">
    <name type="scientific">Paractinoplanes ferrugineus</name>
    <dbReference type="NCBI Taxonomy" id="113564"/>
    <lineage>
        <taxon>Bacteria</taxon>
        <taxon>Bacillati</taxon>
        <taxon>Actinomycetota</taxon>
        <taxon>Actinomycetes</taxon>
        <taxon>Micromonosporales</taxon>
        <taxon>Micromonosporaceae</taxon>
        <taxon>Paractinoplanes</taxon>
    </lineage>
</organism>
<dbReference type="AlphaFoldDB" id="A0A919M7N9"/>
<keyword evidence="2" id="KW-1185">Reference proteome</keyword>
<comment type="caution">
    <text evidence="1">The sequence shown here is derived from an EMBL/GenBank/DDBJ whole genome shotgun (WGS) entry which is preliminary data.</text>
</comment>
<proteinExistence type="predicted"/>
<dbReference type="Proteomes" id="UP000598174">
    <property type="component" value="Unassembled WGS sequence"/>
</dbReference>
<accession>A0A919M7N9</accession>
<dbReference type="RefSeq" id="WP_203816200.1">
    <property type="nucleotide sequence ID" value="NZ_BAAABP010000007.1"/>
</dbReference>
<reference evidence="1" key="1">
    <citation type="submission" date="2021-01" db="EMBL/GenBank/DDBJ databases">
        <title>Whole genome shotgun sequence of Actinoplanes ferrugineus NBRC 15555.</title>
        <authorList>
            <person name="Komaki H."/>
            <person name="Tamura T."/>
        </authorList>
    </citation>
    <scope>NUCLEOTIDE SEQUENCE</scope>
    <source>
        <strain evidence="1">NBRC 15555</strain>
    </source>
</reference>
<evidence type="ECO:0000313" key="1">
    <source>
        <dbReference type="EMBL" id="GIE09616.1"/>
    </source>
</evidence>
<sequence>MLTDRDRTLLAPHLPLLRKARAELTAARQALTEAEQQVGESRTGTDWRDRTFGGLFSVDEGRARRFRAARRAHKAAQSSVEAAAKRYVKYSVRIDELLEPLLSRDDLAFRELLAALKECDKALRSVESMRDHIRSALTKPSQNARRTNAAKESDTWHEAEFARRRFDELVAEVQQSVPRLRRVLSQTARAVAETTGGRPPTVPHLDSSLLNRRGRAAEQPLRALQRRLETVVQEVAGWRTQVDAARKAALRAAEESL</sequence>
<gene>
    <name evidence="1" type="ORF">Afe05nite_14560</name>
</gene>
<name>A0A919M7N9_9ACTN</name>
<protein>
    <submittedName>
        <fullName evidence="1">Uncharacterized protein</fullName>
    </submittedName>
</protein>
<dbReference type="EMBL" id="BOMM01000009">
    <property type="protein sequence ID" value="GIE09616.1"/>
    <property type="molecule type" value="Genomic_DNA"/>
</dbReference>
<evidence type="ECO:0000313" key="2">
    <source>
        <dbReference type="Proteomes" id="UP000598174"/>
    </source>
</evidence>